<dbReference type="InParanoid" id="A0A6P5ILV4"/>
<feature type="compositionally biased region" description="Polar residues" evidence="1">
    <location>
        <begin position="9"/>
        <end position="21"/>
    </location>
</feature>
<feature type="region of interest" description="Disordered" evidence="1">
    <location>
        <begin position="1"/>
        <end position="362"/>
    </location>
</feature>
<feature type="compositionally biased region" description="Pro residues" evidence="1">
    <location>
        <begin position="319"/>
        <end position="328"/>
    </location>
</feature>
<organism evidence="2 3">
    <name type="scientific">Phascolarctos cinereus</name>
    <name type="common">Koala</name>
    <dbReference type="NCBI Taxonomy" id="38626"/>
    <lineage>
        <taxon>Eukaryota</taxon>
        <taxon>Metazoa</taxon>
        <taxon>Chordata</taxon>
        <taxon>Craniata</taxon>
        <taxon>Vertebrata</taxon>
        <taxon>Euteleostomi</taxon>
        <taxon>Mammalia</taxon>
        <taxon>Metatheria</taxon>
        <taxon>Diprotodontia</taxon>
        <taxon>Phascolarctidae</taxon>
        <taxon>Phascolarctos</taxon>
    </lineage>
</organism>
<evidence type="ECO:0000256" key="1">
    <source>
        <dbReference type="SAM" id="MobiDB-lite"/>
    </source>
</evidence>
<dbReference type="AlphaFoldDB" id="A0A6P5ILV4"/>
<dbReference type="Proteomes" id="UP000515140">
    <property type="component" value="Unplaced"/>
</dbReference>
<dbReference type="RefSeq" id="XP_020823117.1">
    <property type="nucleotide sequence ID" value="XM_020967458.1"/>
</dbReference>
<proteinExistence type="predicted"/>
<feature type="compositionally biased region" description="Pro residues" evidence="1">
    <location>
        <begin position="233"/>
        <end position="244"/>
    </location>
</feature>
<gene>
    <name evidence="3" type="primary">LOC110194870</name>
</gene>
<evidence type="ECO:0000313" key="2">
    <source>
        <dbReference type="Proteomes" id="UP000515140"/>
    </source>
</evidence>
<dbReference type="GeneID" id="110194870"/>
<evidence type="ECO:0000313" key="3">
    <source>
        <dbReference type="RefSeq" id="XP_020823117.1"/>
    </source>
</evidence>
<reference evidence="3" key="1">
    <citation type="submission" date="2025-08" db="UniProtKB">
        <authorList>
            <consortium name="RefSeq"/>
        </authorList>
    </citation>
    <scope>IDENTIFICATION</scope>
    <source>
        <tissue evidence="3">Spleen</tissue>
    </source>
</reference>
<accession>A0A6P5ILV4</accession>
<keyword evidence="2" id="KW-1185">Reference proteome</keyword>
<protein>
    <submittedName>
        <fullName evidence="3">Basic proline-rich protein-like</fullName>
    </submittedName>
</protein>
<name>A0A6P5ILV4_PHACI</name>
<dbReference type="KEGG" id="pcw:110194870"/>
<sequence>MEKGLMEGLQTSALKRTSSRTSPDKIKSGFLIAGGNKGSPPTLITLFPVPPLQGGPGSRDTGTELAEPSESAGPPEGPAPMRAGLAPRSLRGPLRGAALCPSAAGSVSEGGGGEENGTDRFSPGHLPSTLSSPVGSGPRGWQKPEPNTTLFIAPPPSEPWPFSCSSPPSRGGRRGPALGHSRRPPQPAASGGWTREEAPRAGRAPSSPTSARLPGPYPSGAALPVSTCVYTVPPTPPGFPPRGLPAPSSYLEGPRSRGVDVGQRGRAARPFPKAAQAPWPSRPQDPAAQAPRGAGQIAPEEGKGRGPRGQRSHCACAAPPLPPPPGPLPGSRESSTPQANPGGDSTAPAPHEAGPGRTAPGA</sequence>